<evidence type="ECO:0000313" key="3">
    <source>
        <dbReference type="Proteomes" id="UP001079657"/>
    </source>
</evidence>
<name>A0ABT4CUC8_9CLOT</name>
<keyword evidence="1" id="KW-0472">Membrane</keyword>
<gene>
    <name evidence="2" type="ORF">OXH55_18895</name>
</gene>
<proteinExistence type="predicted"/>
<evidence type="ECO:0000313" key="2">
    <source>
        <dbReference type="EMBL" id="MCY6372679.1"/>
    </source>
</evidence>
<evidence type="ECO:0000256" key="1">
    <source>
        <dbReference type="SAM" id="Phobius"/>
    </source>
</evidence>
<comment type="caution">
    <text evidence="2">The sequence shown here is derived from an EMBL/GenBank/DDBJ whole genome shotgun (WGS) entry which is preliminary data.</text>
</comment>
<dbReference type="Proteomes" id="UP001079657">
    <property type="component" value="Unassembled WGS sequence"/>
</dbReference>
<sequence>MVGALIYFTYSGSYSRISGIVLVTIYCAYVVVLYMQTKKHRSRIMIEEVKGGLAAELNRKME</sequence>
<keyword evidence="1" id="KW-0812">Transmembrane</keyword>
<dbReference type="EMBL" id="JAPQES010000008">
    <property type="protein sequence ID" value="MCY6372679.1"/>
    <property type="molecule type" value="Genomic_DNA"/>
</dbReference>
<accession>A0ABT4CUC8</accession>
<reference evidence="2" key="1">
    <citation type="submission" date="2022-12" db="EMBL/GenBank/DDBJ databases">
        <authorList>
            <person name="Wang J."/>
        </authorList>
    </citation>
    <scope>NUCLEOTIDE SEQUENCE</scope>
    <source>
        <strain evidence="2">HY-42-06</strain>
    </source>
</reference>
<keyword evidence="1" id="KW-1133">Transmembrane helix</keyword>
<protein>
    <submittedName>
        <fullName evidence="2">Uncharacterized protein</fullName>
    </submittedName>
</protein>
<organism evidence="2 3">
    <name type="scientific">Clostridium ganghwense</name>
    <dbReference type="NCBI Taxonomy" id="312089"/>
    <lineage>
        <taxon>Bacteria</taxon>
        <taxon>Bacillati</taxon>
        <taxon>Bacillota</taxon>
        <taxon>Clostridia</taxon>
        <taxon>Eubacteriales</taxon>
        <taxon>Clostridiaceae</taxon>
        <taxon>Clostridium</taxon>
    </lineage>
</organism>
<keyword evidence="3" id="KW-1185">Reference proteome</keyword>
<feature type="transmembrane region" description="Helical" evidence="1">
    <location>
        <begin position="17"/>
        <end position="35"/>
    </location>
</feature>